<sequence>MTKLLMREDFEPHIGKQFRFVGAEFSLPLDRIEGSGEQPPGYARPPFVLIFRGPKPGPVLPGGIYDVEVETGETFWIHVSPIQTMAADRQEYQSVMA</sequence>
<gene>
    <name evidence="2" type="ORF">QO010_001310</name>
</gene>
<proteinExistence type="predicted"/>
<accession>A0ABU0ING7</accession>
<dbReference type="EMBL" id="JAUSVS010000002">
    <property type="protein sequence ID" value="MDQ0463539.1"/>
    <property type="molecule type" value="Genomic_DNA"/>
</dbReference>
<dbReference type="Pfam" id="PF21880">
    <property type="entry name" value="DUF6916"/>
    <property type="match status" value="1"/>
</dbReference>
<reference evidence="2 3" key="1">
    <citation type="submission" date="2023-07" db="EMBL/GenBank/DDBJ databases">
        <title>Genomic Encyclopedia of Type Strains, Phase IV (KMG-IV): sequencing the most valuable type-strain genomes for metagenomic binning, comparative biology and taxonomic classification.</title>
        <authorList>
            <person name="Goeker M."/>
        </authorList>
    </citation>
    <scope>NUCLEOTIDE SEQUENCE [LARGE SCALE GENOMIC DNA]</scope>
    <source>
        <strain evidence="2 3">DSM 18695</strain>
    </source>
</reference>
<keyword evidence="3" id="KW-1185">Reference proteome</keyword>
<dbReference type="RefSeq" id="WP_307347540.1">
    <property type="nucleotide sequence ID" value="NZ_JAUSVS010000002.1"/>
</dbReference>
<comment type="caution">
    <text evidence="2">The sequence shown here is derived from an EMBL/GenBank/DDBJ whole genome shotgun (WGS) entry which is preliminary data.</text>
</comment>
<protein>
    <recommendedName>
        <fullName evidence="1">DUF6916 domain-containing protein</fullName>
    </recommendedName>
</protein>
<name>A0ABU0ING7_9CAUL</name>
<dbReference type="Proteomes" id="UP001228905">
    <property type="component" value="Unassembled WGS sequence"/>
</dbReference>
<dbReference type="InterPro" id="IPR054209">
    <property type="entry name" value="DUF6916"/>
</dbReference>
<evidence type="ECO:0000313" key="2">
    <source>
        <dbReference type="EMBL" id="MDQ0463539.1"/>
    </source>
</evidence>
<organism evidence="2 3">
    <name type="scientific">Caulobacter ginsengisoli</name>
    <dbReference type="NCBI Taxonomy" id="400775"/>
    <lineage>
        <taxon>Bacteria</taxon>
        <taxon>Pseudomonadati</taxon>
        <taxon>Pseudomonadota</taxon>
        <taxon>Alphaproteobacteria</taxon>
        <taxon>Caulobacterales</taxon>
        <taxon>Caulobacteraceae</taxon>
        <taxon>Caulobacter</taxon>
    </lineage>
</organism>
<feature type="domain" description="DUF6916" evidence="1">
    <location>
        <begin position="7"/>
        <end position="95"/>
    </location>
</feature>
<evidence type="ECO:0000259" key="1">
    <source>
        <dbReference type="Pfam" id="PF21880"/>
    </source>
</evidence>
<evidence type="ECO:0000313" key="3">
    <source>
        <dbReference type="Proteomes" id="UP001228905"/>
    </source>
</evidence>